<sequence length="178" mass="20193">FYGGIIGYAQGLDVILYAAKELEKEENVKFVLLGNGPEKERLLKLKEELGLHNLRFYDAVPKSEMQGIIMDTDASVVPLKRLELFKGAIPSKIFENLALKKPVLLGLEGEAKELFIDEGRCGLAFEPENSRDLAEKIMRLYSNPDLVRELGENGLKYAGENFNRDRIAEELYKQMQEL</sequence>
<organism evidence="2 3">
    <name type="scientific">Candidatus Onthomorpha intestinigallinarum</name>
    <dbReference type="NCBI Taxonomy" id="2840880"/>
    <lineage>
        <taxon>Bacteria</taxon>
        <taxon>Pseudomonadati</taxon>
        <taxon>Bacteroidota</taxon>
        <taxon>Bacteroidia</taxon>
        <taxon>Bacteroidales</taxon>
        <taxon>Candidatus Onthomorpha</taxon>
    </lineage>
</organism>
<dbReference type="PANTHER" id="PTHR12526:SF622">
    <property type="entry name" value="GLYCOSYLTRANSFERASE (GROUP I)"/>
    <property type="match status" value="1"/>
</dbReference>
<dbReference type="InterPro" id="IPR001296">
    <property type="entry name" value="Glyco_trans_1"/>
</dbReference>
<evidence type="ECO:0000313" key="3">
    <source>
        <dbReference type="Proteomes" id="UP000824267"/>
    </source>
</evidence>
<name>A0A9D1RH88_9BACT</name>
<reference evidence="2" key="1">
    <citation type="journal article" date="2021" name="PeerJ">
        <title>Extensive microbial diversity within the chicken gut microbiome revealed by metagenomics and culture.</title>
        <authorList>
            <person name="Gilroy R."/>
            <person name="Ravi A."/>
            <person name="Getino M."/>
            <person name="Pursley I."/>
            <person name="Horton D.L."/>
            <person name="Alikhan N.F."/>
            <person name="Baker D."/>
            <person name="Gharbi K."/>
            <person name="Hall N."/>
            <person name="Watson M."/>
            <person name="Adriaenssens E.M."/>
            <person name="Foster-Nyarko E."/>
            <person name="Jarju S."/>
            <person name="Secka A."/>
            <person name="Antonio M."/>
            <person name="Oren A."/>
            <person name="Chaudhuri R.R."/>
            <person name="La Ragione R."/>
            <person name="Hildebrand F."/>
            <person name="Pallen M.J."/>
        </authorList>
    </citation>
    <scope>NUCLEOTIDE SEQUENCE</scope>
    <source>
        <strain evidence="2">Gambia16-930</strain>
    </source>
</reference>
<reference evidence="2" key="2">
    <citation type="submission" date="2021-04" db="EMBL/GenBank/DDBJ databases">
        <authorList>
            <person name="Gilroy R."/>
        </authorList>
    </citation>
    <scope>NUCLEOTIDE SEQUENCE</scope>
    <source>
        <strain evidence="2">Gambia16-930</strain>
    </source>
</reference>
<dbReference type="CDD" id="cd03794">
    <property type="entry name" value="GT4_WbuB-like"/>
    <property type="match status" value="1"/>
</dbReference>
<dbReference type="AlphaFoldDB" id="A0A9D1RH88"/>
<gene>
    <name evidence="2" type="ORF">IAC47_05050</name>
</gene>
<evidence type="ECO:0000313" key="2">
    <source>
        <dbReference type="EMBL" id="HIW87624.1"/>
    </source>
</evidence>
<evidence type="ECO:0000259" key="1">
    <source>
        <dbReference type="Pfam" id="PF00534"/>
    </source>
</evidence>
<dbReference type="GO" id="GO:0016757">
    <property type="term" value="F:glycosyltransferase activity"/>
    <property type="evidence" value="ECO:0007669"/>
    <property type="project" value="InterPro"/>
</dbReference>
<dbReference type="Gene3D" id="3.40.50.2000">
    <property type="entry name" value="Glycogen Phosphorylase B"/>
    <property type="match status" value="1"/>
</dbReference>
<protein>
    <submittedName>
        <fullName evidence="2">Glycosyltransferase family 4 protein</fullName>
    </submittedName>
</protein>
<dbReference type="Pfam" id="PF00534">
    <property type="entry name" value="Glycos_transf_1"/>
    <property type="match status" value="1"/>
</dbReference>
<dbReference type="SUPFAM" id="SSF53756">
    <property type="entry name" value="UDP-Glycosyltransferase/glycogen phosphorylase"/>
    <property type="match status" value="1"/>
</dbReference>
<dbReference type="Proteomes" id="UP000824267">
    <property type="component" value="Unassembled WGS sequence"/>
</dbReference>
<comment type="caution">
    <text evidence="2">The sequence shown here is derived from an EMBL/GenBank/DDBJ whole genome shotgun (WGS) entry which is preliminary data.</text>
</comment>
<dbReference type="PANTHER" id="PTHR12526">
    <property type="entry name" value="GLYCOSYLTRANSFERASE"/>
    <property type="match status" value="1"/>
</dbReference>
<dbReference type="EMBL" id="DXGG01000159">
    <property type="protein sequence ID" value="HIW87624.1"/>
    <property type="molecule type" value="Genomic_DNA"/>
</dbReference>
<accession>A0A9D1RH88</accession>
<proteinExistence type="predicted"/>
<feature type="domain" description="Glycosyl transferase family 1" evidence="1">
    <location>
        <begin position="6"/>
        <end position="155"/>
    </location>
</feature>
<feature type="non-terminal residue" evidence="2">
    <location>
        <position position="1"/>
    </location>
</feature>